<evidence type="ECO:0000256" key="1">
    <source>
        <dbReference type="SAM" id="MobiDB-lite"/>
    </source>
</evidence>
<reference evidence="4" key="1">
    <citation type="journal article" date="2019" name="Int. J. Syst. Evol. Microbiol.">
        <title>The Global Catalogue of Microorganisms (GCM) 10K type strain sequencing project: providing services to taxonomists for standard genome sequencing and annotation.</title>
        <authorList>
            <consortium name="The Broad Institute Genomics Platform"/>
            <consortium name="The Broad Institute Genome Sequencing Center for Infectious Disease"/>
            <person name="Wu L."/>
            <person name="Ma J."/>
        </authorList>
    </citation>
    <scope>NUCLEOTIDE SEQUENCE [LARGE SCALE GENOMIC DNA]</scope>
    <source>
        <strain evidence="4">JCM 17695</strain>
    </source>
</reference>
<dbReference type="Proteomes" id="UP001596512">
    <property type="component" value="Unassembled WGS sequence"/>
</dbReference>
<comment type="caution">
    <text evidence="3">The sequence shown here is derived from an EMBL/GenBank/DDBJ whole genome shotgun (WGS) entry which is preliminary data.</text>
</comment>
<gene>
    <name evidence="3" type="ORF">ACFQV2_09745</name>
</gene>
<name>A0ABW2TJD0_9PSEU</name>
<evidence type="ECO:0000313" key="4">
    <source>
        <dbReference type="Proteomes" id="UP001596512"/>
    </source>
</evidence>
<dbReference type="EMBL" id="JBHTEY010000004">
    <property type="protein sequence ID" value="MFC7613809.1"/>
    <property type="molecule type" value="Genomic_DNA"/>
</dbReference>
<feature type="domain" description="Aminoglycoside phosphotransferase" evidence="2">
    <location>
        <begin position="16"/>
        <end position="151"/>
    </location>
</feature>
<evidence type="ECO:0000313" key="3">
    <source>
        <dbReference type="EMBL" id="MFC7613809.1"/>
    </source>
</evidence>
<dbReference type="SUPFAM" id="SSF56112">
    <property type="entry name" value="Protein kinase-like (PK-like)"/>
    <property type="match status" value="1"/>
</dbReference>
<dbReference type="InterPro" id="IPR011009">
    <property type="entry name" value="Kinase-like_dom_sf"/>
</dbReference>
<dbReference type="Pfam" id="PF01636">
    <property type="entry name" value="APH"/>
    <property type="match status" value="1"/>
</dbReference>
<dbReference type="Gene3D" id="3.90.1200.10">
    <property type="match status" value="1"/>
</dbReference>
<feature type="region of interest" description="Disordered" evidence="1">
    <location>
        <begin position="1"/>
        <end position="79"/>
    </location>
</feature>
<organism evidence="3 4">
    <name type="scientific">Actinokineospora soli</name>
    <dbReference type="NCBI Taxonomy" id="1048753"/>
    <lineage>
        <taxon>Bacteria</taxon>
        <taxon>Bacillati</taxon>
        <taxon>Actinomycetota</taxon>
        <taxon>Actinomycetes</taxon>
        <taxon>Pseudonocardiales</taxon>
        <taxon>Pseudonocardiaceae</taxon>
        <taxon>Actinokineospora</taxon>
    </lineage>
</organism>
<dbReference type="InterPro" id="IPR002575">
    <property type="entry name" value="Aminoglycoside_PTrfase"/>
</dbReference>
<protein>
    <submittedName>
        <fullName evidence="3">Phosphotransferase</fullName>
    </submittedName>
</protein>
<feature type="compositionally biased region" description="Low complexity" evidence="1">
    <location>
        <begin position="70"/>
        <end position="79"/>
    </location>
</feature>
<keyword evidence="4" id="KW-1185">Reference proteome</keyword>
<accession>A0ABW2TJD0</accession>
<feature type="compositionally biased region" description="Basic residues" evidence="1">
    <location>
        <begin position="7"/>
        <end position="69"/>
    </location>
</feature>
<evidence type="ECO:0000259" key="2">
    <source>
        <dbReference type="Pfam" id="PF01636"/>
    </source>
</evidence>
<sequence>MGGPAPRRLRRGGRGHALRAPQRPRRRTGRDRGRRRRHPRRLARRSRRVLPRHRPRPHRRAAPRRRGLPRRGTTPVGTPLVFSHNDLGAEHLLADGGTVVGVIDWTDASVSDPARDFSRLHRDFGPATHDAVLQHYQGPYGPADAERTRFFARCGLLEDAAYGLRTGADAYLRAALASFPHTFD</sequence>
<proteinExistence type="predicted"/>